<protein>
    <submittedName>
        <fullName evidence="2">Histidine kinase</fullName>
    </submittedName>
</protein>
<dbReference type="PRINTS" id="PR00111">
    <property type="entry name" value="ABHYDROLASE"/>
</dbReference>
<dbReference type="RefSeq" id="WP_047886292.1">
    <property type="nucleotide sequence ID" value="NZ_LDOU01000015.1"/>
</dbReference>
<dbReference type="AlphaFoldDB" id="A0A0J1H9P2"/>
<accession>A0A0J1H9P2</accession>
<dbReference type="GO" id="GO:0016301">
    <property type="term" value="F:kinase activity"/>
    <property type="evidence" value="ECO:0007669"/>
    <property type="project" value="UniProtKB-KW"/>
</dbReference>
<dbReference type="PANTHER" id="PTHR43798">
    <property type="entry name" value="MONOACYLGLYCEROL LIPASE"/>
    <property type="match status" value="1"/>
</dbReference>
<gene>
    <name evidence="2" type="ORF">ABT57_16670</name>
</gene>
<reference evidence="2 3" key="1">
    <citation type="submission" date="2015-05" db="EMBL/GenBank/DDBJ databases">
        <title>Photobacterium galathea sp. nov.</title>
        <authorList>
            <person name="Machado H."/>
            <person name="Gram L."/>
        </authorList>
    </citation>
    <scope>NUCLEOTIDE SEQUENCE [LARGE SCALE GENOMIC DNA]</scope>
    <source>
        <strain evidence="2 3">DSM 22954</strain>
    </source>
</reference>
<dbReference type="InterPro" id="IPR050266">
    <property type="entry name" value="AB_hydrolase_sf"/>
</dbReference>
<dbReference type="Proteomes" id="UP000035909">
    <property type="component" value="Unassembled WGS sequence"/>
</dbReference>
<dbReference type="EMBL" id="LDOU01000015">
    <property type="protein sequence ID" value="KLV08404.1"/>
    <property type="molecule type" value="Genomic_DNA"/>
</dbReference>
<dbReference type="Pfam" id="PF00561">
    <property type="entry name" value="Abhydrolase_1"/>
    <property type="match status" value="1"/>
</dbReference>
<dbReference type="STRING" id="320778.ABT57_16670"/>
<evidence type="ECO:0000313" key="3">
    <source>
        <dbReference type="Proteomes" id="UP000035909"/>
    </source>
</evidence>
<keyword evidence="2" id="KW-0418">Kinase</keyword>
<name>A0A0J1H9P2_9GAMM</name>
<organism evidence="2 3">
    <name type="scientific">Photobacterium ganghwense</name>
    <dbReference type="NCBI Taxonomy" id="320778"/>
    <lineage>
        <taxon>Bacteria</taxon>
        <taxon>Pseudomonadati</taxon>
        <taxon>Pseudomonadota</taxon>
        <taxon>Gammaproteobacteria</taxon>
        <taxon>Vibrionales</taxon>
        <taxon>Vibrionaceae</taxon>
        <taxon>Photobacterium</taxon>
    </lineage>
</organism>
<sequence>MAQPLSLLWLPGLLCDETLFAEVNQTLPKWVRPETAQLGYLESMTHLASKVLQEAPEHFVLGGLSMGGILAFEVYRQAPERVKGLILLDTNAADEKPEVSERRNALVERALNGEFEAITPDVLMPLLIHPSRLGDTRLTDCISTMAINVGIDAFQAHANALASRPDARPLLRDISVPTLVVTGRDDLLCPIGNHLLMAEQIPDVTLHIIADCGHLSTLEQPVNVGQRINAWLSHHFS</sequence>
<keyword evidence="3" id="KW-1185">Reference proteome</keyword>
<proteinExistence type="predicted"/>
<dbReference type="InterPro" id="IPR029058">
    <property type="entry name" value="AB_hydrolase_fold"/>
</dbReference>
<evidence type="ECO:0000313" key="2">
    <source>
        <dbReference type="EMBL" id="KLV08404.1"/>
    </source>
</evidence>
<dbReference type="SUPFAM" id="SSF53474">
    <property type="entry name" value="alpha/beta-Hydrolases"/>
    <property type="match status" value="1"/>
</dbReference>
<evidence type="ECO:0000259" key="1">
    <source>
        <dbReference type="Pfam" id="PF00561"/>
    </source>
</evidence>
<keyword evidence="2" id="KW-0808">Transferase</keyword>
<dbReference type="Gene3D" id="3.40.50.1820">
    <property type="entry name" value="alpha/beta hydrolase"/>
    <property type="match status" value="1"/>
</dbReference>
<dbReference type="InterPro" id="IPR000073">
    <property type="entry name" value="AB_hydrolase_1"/>
</dbReference>
<dbReference type="PANTHER" id="PTHR43798:SF29">
    <property type="entry name" value="AB HYDROLASE-1 DOMAIN-CONTAINING PROTEIN"/>
    <property type="match status" value="1"/>
</dbReference>
<dbReference type="OrthoDB" id="9779853at2"/>
<dbReference type="PATRIC" id="fig|320778.3.peg.3629"/>
<feature type="domain" description="AB hydrolase-1" evidence="1">
    <location>
        <begin position="57"/>
        <end position="220"/>
    </location>
</feature>
<comment type="caution">
    <text evidence="2">The sequence shown here is derived from an EMBL/GenBank/DDBJ whole genome shotgun (WGS) entry which is preliminary data.</text>
</comment>